<dbReference type="InterPro" id="IPR052683">
    <property type="entry name" value="CIMIP2A"/>
</dbReference>
<dbReference type="PANTHER" id="PTHR47299">
    <property type="entry name" value="PROTEIN FAM166A"/>
    <property type="match status" value="1"/>
</dbReference>
<dbReference type="AlphaFoldDB" id="A0A7L0S2A3"/>
<keyword evidence="4" id="KW-0966">Cell projection</keyword>
<dbReference type="OrthoDB" id="2019884at2759"/>
<evidence type="ECO:0000256" key="2">
    <source>
        <dbReference type="ARBA" id="ARBA00022490"/>
    </source>
</evidence>
<evidence type="ECO:0000256" key="5">
    <source>
        <dbReference type="ARBA" id="ARBA00035661"/>
    </source>
</evidence>
<dbReference type="Proteomes" id="UP000591073">
    <property type="component" value="Unassembled WGS sequence"/>
</dbReference>
<keyword evidence="2" id="KW-0963">Cytoplasm</keyword>
<evidence type="ECO:0000256" key="4">
    <source>
        <dbReference type="ARBA" id="ARBA00023273"/>
    </source>
</evidence>
<protein>
    <submittedName>
        <fullName evidence="7">F166A protein</fullName>
    </submittedName>
</protein>
<name>A0A7L0S2A3_GLABR</name>
<evidence type="ECO:0000313" key="8">
    <source>
        <dbReference type="Proteomes" id="UP000591073"/>
    </source>
</evidence>
<evidence type="ECO:0000256" key="1">
    <source>
        <dbReference type="ARBA" id="ARBA00004430"/>
    </source>
</evidence>
<dbReference type="InterPro" id="IPR018902">
    <property type="entry name" value="CMI2A-C-like_dom"/>
</dbReference>
<comment type="similarity">
    <text evidence="5">Belongs to the CIMIP2 family.</text>
</comment>
<feature type="non-terminal residue" evidence="7">
    <location>
        <position position="56"/>
    </location>
</feature>
<sequence>SYDGFIPQYKYQFGQTFGKTTYNLLTNPGVAKSPRSLVAPLHKQEFDDDFSRRKDG</sequence>
<keyword evidence="3" id="KW-0206">Cytoskeleton</keyword>
<evidence type="ECO:0000259" key="6">
    <source>
        <dbReference type="Pfam" id="PF10629"/>
    </source>
</evidence>
<organism evidence="7 8">
    <name type="scientific">Glaucidium brasilianum</name>
    <name type="common">Ferruginous pygmy-owl</name>
    <dbReference type="NCBI Taxonomy" id="78217"/>
    <lineage>
        <taxon>Eukaryota</taxon>
        <taxon>Metazoa</taxon>
        <taxon>Chordata</taxon>
        <taxon>Craniata</taxon>
        <taxon>Vertebrata</taxon>
        <taxon>Euteleostomi</taxon>
        <taxon>Archelosauria</taxon>
        <taxon>Archosauria</taxon>
        <taxon>Dinosauria</taxon>
        <taxon>Saurischia</taxon>
        <taxon>Theropoda</taxon>
        <taxon>Coelurosauria</taxon>
        <taxon>Aves</taxon>
        <taxon>Neognathae</taxon>
        <taxon>Neoaves</taxon>
        <taxon>Telluraves</taxon>
        <taxon>Strigiformes</taxon>
        <taxon>Strigidae</taxon>
        <taxon>Glaucidium</taxon>
    </lineage>
</organism>
<dbReference type="GO" id="GO:0015630">
    <property type="term" value="C:microtubule cytoskeleton"/>
    <property type="evidence" value="ECO:0007669"/>
    <property type="project" value="UniProtKB-ARBA"/>
</dbReference>
<dbReference type="GO" id="GO:0005634">
    <property type="term" value="C:nucleus"/>
    <property type="evidence" value="ECO:0007669"/>
    <property type="project" value="TreeGrafter"/>
</dbReference>
<evidence type="ECO:0000313" key="7">
    <source>
        <dbReference type="EMBL" id="NXL36631.1"/>
    </source>
</evidence>
<comment type="subcellular location">
    <subcellularLocation>
        <location evidence="1">Cytoplasm</location>
        <location evidence="1">Cytoskeleton</location>
        <location evidence="1">Cilium axoneme</location>
    </subcellularLocation>
</comment>
<reference evidence="7 8" key="1">
    <citation type="submission" date="2019-09" db="EMBL/GenBank/DDBJ databases">
        <title>Bird 10,000 Genomes (B10K) Project - Family phase.</title>
        <authorList>
            <person name="Zhang G."/>
        </authorList>
    </citation>
    <scope>NUCLEOTIDE SEQUENCE [LARGE SCALE GENOMIC DNA]</scope>
    <source>
        <strain evidence="7">B10K-DU-008-63</strain>
    </source>
</reference>
<dbReference type="Pfam" id="PF10629">
    <property type="entry name" value="CMI2B-like"/>
    <property type="match status" value="1"/>
</dbReference>
<accession>A0A7L0S2A3</accession>
<keyword evidence="8" id="KW-1185">Reference proteome</keyword>
<evidence type="ECO:0000256" key="3">
    <source>
        <dbReference type="ARBA" id="ARBA00023212"/>
    </source>
</evidence>
<feature type="non-terminal residue" evidence="7">
    <location>
        <position position="1"/>
    </location>
</feature>
<dbReference type="EMBL" id="VXAP01000513">
    <property type="protein sequence ID" value="NXL36631.1"/>
    <property type="molecule type" value="Genomic_DNA"/>
</dbReference>
<comment type="caution">
    <text evidence="7">The sequence shown here is derived from an EMBL/GenBank/DDBJ whole genome shotgun (WGS) entry which is preliminary data.</text>
</comment>
<proteinExistence type="inferred from homology"/>
<feature type="domain" description="Ciliary microtubule inner protein 2A-C-like" evidence="6">
    <location>
        <begin position="2"/>
        <end position="27"/>
    </location>
</feature>
<dbReference type="GO" id="GO:0005930">
    <property type="term" value="C:axoneme"/>
    <property type="evidence" value="ECO:0007669"/>
    <property type="project" value="UniProtKB-SubCell"/>
</dbReference>
<dbReference type="PANTHER" id="PTHR47299:SF1">
    <property type="entry name" value="PROTEIN FAM166A"/>
    <property type="match status" value="1"/>
</dbReference>
<gene>
    <name evidence="7" type="primary">Fam166a</name>
    <name evidence="7" type="ORF">GLABRA_R08025</name>
</gene>